<evidence type="ECO:0000313" key="3">
    <source>
        <dbReference type="Proteomes" id="UP000177310"/>
    </source>
</evidence>
<feature type="signal peptide" evidence="1">
    <location>
        <begin position="1"/>
        <end position="30"/>
    </location>
</feature>
<keyword evidence="1" id="KW-0732">Signal</keyword>
<comment type="caution">
    <text evidence="2">The sequence shown here is derived from an EMBL/GenBank/DDBJ whole genome shotgun (WGS) entry which is preliminary data.</text>
</comment>
<feature type="chain" id="PRO_5009581524" evidence="1">
    <location>
        <begin position="31"/>
        <end position="528"/>
    </location>
</feature>
<evidence type="ECO:0000313" key="2">
    <source>
        <dbReference type="EMBL" id="OGY51034.1"/>
    </source>
</evidence>
<dbReference type="Proteomes" id="UP000177310">
    <property type="component" value="Unassembled WGS sequence"/>
</dbReference>
<dbReference type="STRING" id="1797542.A3J59_01635"/>
<gene>
    <name evidence="2" type="ORF">A3J59_01635</name>
</gene>
<sequence length="528" mass="58503">MPLLKQKLIPATLAASLVLASFVPAVPAMAAIELVKSDTFGTVYYLDGAGVRHPFPNEATYRSWYHDDFSKIVMVSNDFLARYPLGKNITVRPGTYLVKIRTAPAVYAVEQGGVLRRIDDEQIATAIYGADWAGWVIDIPDVFFGDYIVGSPIIHDYKVPNDVIFRDQKSGQHYYKRNDILQPFTSAAAVSANRFDVSQAIVSSRSFFVRDRPIEDFDRNVFNPVAPPLVDRRDCENQKLKAAIIFVVADSYTTPEVENVERVRAAVADRFAWATDGLSSVDVSYPVTVMLDDGYLTTKRNDGTIEVKNEVVNTFYDTNADDFDFLIVWTNFKVPSENTNEMASFIGVTNKLEGINRASLDRSTIYGSGGKLKGIIMMGNINKYQIDTPTGLNQALNYVLHEILHQWSAYIGFDDGTGRISTDLLREGLEHWSYYAGFISPVGGSGWINNGDGTFTSGLAALPDPNVRQYSPLDRYLMGLIPRPLMGSVFYVEPKVPGALGNTIAGTARWVTIDQMVKANGPVRCSLD</sequence>
<accession>A0A1G1YFN3</accession>
<evidence type="ECO:0000256" key="1">
    <source>
        <dbReference type="SAM" id="SignalP"/>
    </source>
</evidence>
<dbReference type="AlphaFoldDB" id="A0A1G1YFN3"/>
<organism evidence="2 3">
    <name type="scientific">Candidatus Buchananbacteria bacterium RIFCSPHIGHO2_02_FULL_56_16</name>
    <dbReference type="NCBI Taxonomy" id="1797542"/>
    <lineage>
        <taxon>Bacteria</taxon>
        <taxon>Candidatus Buchananiibacteriota</taxon>
    </lineage>
</organism>
<dbReference type="EMBL" id="MHIL01000025">
    <property type="protein sequence ID" value="OGY51034.1"/>
    <property type="molecule type" value="Genomic_DNA"/>
</dbReference>
<proteinExistence type="predicted"/>
<name>A0A1G1YFN3_9BACT</name>
<reference evidence="2 3" key="1">
    <citation type="journal article" date="2016" name="Nat. Commun.">
        <title>Thousands of microbial genomes shed light on interconnected biogeochemical processes in an aquifer system.</title>
        <authorList>
            <person name="Anantharaman K."/>
            <person name="Brown C.T."/>
            <person name="Hug L.A."/>
            <person name="Sharon I."/>
            <person name="Castelle C.J."/>
            <person name="Probst A.J."/>
            <person name="Thomas B.C."/>
            <person name="Singh A."/>
            <person name="Wilkins M.J."/>
            <person name="Karaoz U."/>
            <person name="Brodie E.L."/>
            <person name="Williams K.H."/>
            <person name="Hubbard S.S."/>
            <person name="Banfield J.F."/>
        </authorList>
    </citation>
    <scope>NUCLEOTIDE SEQUENCE [LARGE SCALE GENOMIC DNA]</scope>
</reference>
<protein>
    <submittedName>
        <fullName evidence="2">Uncharacterized protein</fullName>
    </submittedName>
</protein>